<dbReference type="InterPro" id="IPR050065">
    <property type="entry name" value="GlmU-like"/>
</dbReference>
<dbReference type="PANTHER" id="PTHR43584">
    <property type="entry name" value="NUCLEOTIDYL TRANSFERASE"/>
    <property type="match status" value="1"/>
</dbReference>
<evidence type="ECO:0000313" key="4">
    <source>
        <dbReference type="EMBL" id="WAW14555.1"/>
    </source>
</evidence>
<dbReference type="InterPro" id="IPR017189">
    <property type="entry name" value="CTP-phospocholine_CTT"/>
</dbReference>
<dbReference type="EMBL" id="CP114052">
    <property type="protein sequence ID" value="WAW14555.1"/>
    <property type="molecule type" value="Genomic_DNA"/>
</dbReference>
<evidence type="ECO:0000259" key="3">
    <source>
        <dbReference type="Pfam" id="PF00483"/>
    </source>
</evidence>
<evidence type="ECO:0000256" key="1">
    <source>
        <dbReference type="ARBA" id="ARBA00022679"/>
    </source>
</evidence>
<evidence type="ECO:0000256" key="2">
    <source>
        <dbReference type="ARBA" id="ARBA00022695"/>
    </source>
</evidence>
<proteinExistence type="predicted"/>
<organism evidence="4 5">
    <name type="scientific">Peptostreptococcus equinus</name>
    <dbReference type="NCBI Taxonomy" id="3003601"/>
    <lineage>
        <taxon>Bacteria</taxon>
        <taxon>Bacillati</taxon>
        <taxon>Bacillota</taxon>
        <taxon>Clostridia</taxon>
        <taxon>Peptostreptococcales</taxon>
        <taxon>Peptostreptococcaceae</taxon>
        <taxon>Peptostreptococcus</taxon>
    </lineage>
</organism>
<dbReference type="SUPFAM" id="SSF53448">
    <property type="entry name" value="Nucleotide-diphospho-sugar transferases"/>
    <property type="match status" value="1"/>
</dbReference>
<keyword evidence="1" id="KW-0808">Transferase</keyword>
<accession>A0ABY7JN85</accession>
<feature type="domain" description="Nucleotidyl transferase" evidence="3">
    <location>
        <begin position="2"/>
        <end position="103"/>
    </location>
</feature>
<dbReference type="Gene3D" id="3.90.550.10">
    <property type="entry name" value="Spore Coat Polysaccharide Biosynthesis Protein SpsA, Chain A"/>
    <property type="match status" value="1"/>
</dbReference>
<dbReference type="Pfam" id="PF00483">
    <property type="entry name" value="NTP_transferase"/>
    <property type="match status" value="1"/>
</dbReference>
<gene>
    <name evidence="4" type="ORF">O0R46_08110</name>
</gene>
<dbReference type="PANTHER" id="PTHR43584:SF5">
    <property type="entry name" value="PROTEIN LICC"/>
    <property type="match status" value="1"/>
</dbReference>
<reference evidence="4" key="1">
    <citation type="submission" date="2022-12" db="EMBL/GenBank/DDBJ databases">
        <title>Peptostreptococcus.</title>
        <authorList>
            <person name="Lee S.H."/>
        </authorList>
    </citation>
    <scope>NUCLEOTIDE SEQUENCE</scope>
    <source>
        <strain evidence="4">CBA3647</strain>
    </source>
</reference>
<dbReference type="InterPro" id="IPR029044">
    <property type="entry name" value="Nucleotide-diphossugar_trans"/>
</dbReference>
<dbReference type="PIRSF" id="PIRSF037382">
    <property type="entry name" value="CCT_LicC"/>
    <property type="match status" value="1"/>
</dbReference>
<protein>
    <submittedName>
        <fullName evidence="4">Sugar phosphate nucleotidyltransferase</fullName>
    </submittedName>
</protein>
<sequence length="229" mass="27007">MKAIILAAGMGTRLRPLTEDRPKSLVEVSGEAMTERQIRFLKEKGIHDITLVVGYKKEYFDYLVEKYGVKTVFNDKFDIYNNIYSMYLVRDILPESYVLEGDVYMNENIIDENVNRSTYFSSYKDNFQNEWKLVINDNHKLERIDICDGHGYIMCGVSYWAENEGKYIKNELDKLESIKDFENMYWDDIVRNNVNQLDIHIKALNENDLMEIDSISDLEKVEAFLEKNK</sequence>
<dbReference type="RefSeq" id="WP_269311252.1">
    <property type="nucleotide sequence ID" value="NZ_CP114052.1"/>
</dbReference>
<keyword evidence="5" id="KW-1185">Reference proteome</keyword>
<name>A0ABY7JN85_9FIRM</name>
<keyword evidence="2" id="KW-0548">Nucleotidyltransferase</keyword>
<evidence type="ECO:0000313" key="5">
    <source>
        <dbReference type="Proteomes" id="UP001164187"/>
    </source>
</evidence>
<dbReference type="InterPro" id="IPR005835">
    <property type="entry name" value="NTP_transferase_dom"/>
</dbReference>
<dbReference type="CDD" id="cd02523">
    <property type="entry name" value="PC_cytidylyltransferase"/>
    <property type="match status" value="1"/>
</dbReference>
<dbReference type="Proteomes" id="UP001164187">
    <property type="component" value="Chromosome"/>
</dbReference>